<accession>A0A174ETE4</accession>
<dbReference type="Proteomes" id="UP000095544">
    <property type="component" value="Unassembled WGS sequence"/>
</dbReference>
<sequence length="91" mass="10253">MTVNGRLIMTYMHSAYHKNPLGAVYAAIRYAAAKRCRESRHNSDADIRRLLLKDERTAVLVHIGLETVNYQGGSAILISDETQMESGRYIV</sequence>
<reference evidence="1 2" key="1">
    <citation type="submission" date="2015-09" db="EMBL/GenBank/DDBJ databases">
        <authorList>
            <consortium name="Pathogen Informatics"/>
        </authorList>
    </citation>
    <scope>NUCLEOTIDE SEQUENCE [LARGE SCALE GENOMIC DNA]</scope>
    <source>
        <strain evidence="1 2">2789STDY5834876</strain>
    </source>
</reference>
<gene>
    <name evidence="1" type="ORF">ERS852491_02083</name>
</gene>
<evidence type="ECO:0000313" key="2">
    <source>
        <dbReference type="Proteomes" id="UP000095544"/>
    </source>
</evidence>
<proteinExistence type="predicted"/>
<dbReference type="STRING" id="39482.ERS852491_02083"/>
<name>A0A174ETE4_9FIRM</name>
<evidence type="ECO:0000313" key="1">
    <source>
        <dbReference type="EMBL" id="CUO39886.1"/>
    </source>
</evidence>
<protein>
    <submittedName>
        <fullName evidence="1">Uncharacterized protein</fullName>
    </submittedName>
</protein>
<dbReference type="EMBL" id="CYZU01000017">
    <property type="protein sequence ID" value="CUO39886.1"/>
    <property type="molecule type" value="Genomic_DNA"/>
</dbReference>
<organism evidence="1 2">
    <name type="scientific">Faecalicatena contorta</name>
    <dbReference type="NCBI Taxonomy" id="39482"/>
    <lineage>
        <taxon>Bacteria</taxon>
        <taxon>Bacillati</taxon>
        <taxon>Bacillota</taxon>
        <taxon>Clostridia</taxon>
        <taxon>Lachnospirales</taxon>
        <taxon>Lachnospiraceae</taxon>
        <taxon>Faecalicatena</taxon>
    </lineage>
</organism>
<dbReference type="AlphaFoldDB" id="A0A174ETE4"/>